<dbReference type="PATRIC" id="fig|1424334.3.peg.1343"/>
<feature type="transmembrane region" description="Helical" evidence="1">
    <location>
        <begin position="90"/>
        <end position="113"/>
    </location>
</feature>
<keyword evidence="1" id="KW-1133">Transmembrane helix</keyword>
<proteinExistence type="predicted"/>
<evidence type="ECO:0000256" key="1">
    <source>
        <dbReference type="SAM" id="Phobius"/>
    </source>
</evidence>
<organism evidence="2 3">
    <name type="scientific">Advenella kashmirensis W13003</name>
    <dbReference type="NCBI Taxonomy" id="1424334"/>
    <lineage>
        <taxon>Bacteria</taxon>
        <taxon>Pseudomonadati</taxon>
        <taxon>Pseudomonadota</taxon>
        <taxon>Betaproteobacteria</taxon>
        <taxon>Burkholderiales</taxon>
        <taxon>Alcaligenaceae</taxon>
    </lineage>
</organism>
<sequence>MKTNDLAALLASNAGPIDHSLPTRRYGVALLVAAVGAVLLMLAFLGVRPDIMTMLGTPLFWIKLAFPLIIAIGAFLIARRLARPGIRTGQRWIIIVVPIVAVWIAALVTLGLAPVSDRLNMVLGISWRTCLFNILYLAVPGFVAIFWAMKGMAPTRPRLAGAAAGLLASALATIVYSFHCPEMEVAFWAVWYVAGLLVPAGIGALLGPRLLRW</sequence>
<dbReference type="InterPro" id="IPR009495">
    <property type="entry name" value="NrsF"/>
</dbReference>
<dbReference type="EMBL" id="AYXT01000009">
    <property type="protein sequence ID" value="ETF02550.1"/>
    <property type="molecule type" value="Genomic_DNA"/>
</dbReference>
<gene>
    <name evidence="2" type="ORF">W822_06730</name>
</gene>
<dbReference type="RefSeq" id="WP_024004330.1">
    <property type="nucleotide sequence ID" value="NZ_KI650979.1"/>
</dbReference>
<feature type="transmembrane region" description="Helical" evidence="1">
    <location>
        <begin position="59"/>
        <end position="78"/>
    </location>
</feature>
<evidence type="ECO:0000313" key="3">
    <source>
        <dbReference type="Proteomes" id="UP000018733"/>
    </source>
</evidence>
<feature type="transmembrane region" description="Helical" evidence="1">
    <location>
        <begin position="125"/>
        <end position="147"/>
    </location>
</feature>
<dbReference type="OrthoDB" id="6059252at2"/>
<dbReference type="STRING" id="1424334.W822_06730"/>
<reference evidence="2 3" key="1">
    <citation type="journal article" date="2014" name="Genome Announc.">
        <title>Draft Genome Sequence of Advenella kashmirensis Strain W13003, a Polycyclic Aromatic Hydrocarbon-Degrading Bacterium.</title>
        <authorList>
            <person name="Wang X."/>
            <person name="Jin D."/>
            <person name="Zhou L."/>
            <person name="Wu L."/>
            <person name="An W."/>
            <person name="Zhao L."/>
        </authorList>
    </citation>
    <scope>NUCLEOTIDE SEQUENCE [LARGE SCALE GENOMIC DNA]</scope>
    <source>
        <strain evidence="2 3">W13003</strain>
    </source>
</reference>
<dbReference type="Proteomes" id="UP000018733">
    <property type="component" value="Unassembled WGS sequence"/>
</dbReference>
<dbReference type="AlphaFoldDB" id="V8QTC1"/>
<evidence type="ECO:0008006" key="4">
    <source>
        <dbReference type="Google" id="ProtNLM"/>
    </source>
</evidence>
<evidence type="ECO:0000313" key="2">
    <source>
        <dbReference type="EMBL" id="ETF02550.1"/>
    </source>
</evidence>
<feature type="transmembrane region" description="Helical" evidence="1">
    <location>
        <begin position="159"/>
        <end position="179"/>
    </location>
</feature>
<keyword evidence="1" id="KW-0472">Membrane</keyword>
<keyword evidence="3" id="KW-1185">Reference proteome</keyword>
<dbReference type="HOGENOM" id="CLU_097826_1_0_4"/>
<protein>
    <recommendedName>
        <fullName evidence="4">Anti-sigma F factor</fullName>
    </recommendedName>
</protein>
<dbReference type="eggNOG" id="COG4944">
    <property type="taxonomic scope" value="Bacteria"/>
</dbReference>
<comment type="caution">
    <text evidence="2">The sequence shown here is derived from an EMBL/GenBank/DDBJ whole genome shotgun (WGS) entry which is preliminary data.</text>
</comment>
<feature type="transmembrane region" description="Helical" evidence="1">
    <location>
        <begin position="26"/>
        <end position="47"/>
    </location>
</feature>
<keyword evidence="1" id="KW-0812">Transmembrane</keyword>
<name>V8QTC1_9BURK</name>
<accession>V8QTC1</accession>
<dbReference type="Pfam" id="PF06532">
    <property type="entry name" value="NrsF"/>
    <property type="match status" value="1"/>
</dbReference>
<feature type="transmembrane region" description="Helical" evidence="1">
    <location>
        <begin position="185"/>
        <end position="207"/>
    </location>
</feature>